<evidence type="ECO:0000256" key="4">
    <source>
        <dbReference type="ARBA" id="ARBA00022692"/>
    </source>
</evidence>
<comment type="subunit">
    <text evidence="7">The complex comprises the extracytoplasmic solute receptor protein and the two transmembrane proteins.</text>
</comment>
<keyword evidence="4 7" id="KW-0812">Transmembrane</keyword>
<evidence type="ECO:0000256" key="1">
    <source>
        <dbReference type="ARBA" id="ARBA00004651"/>
    </source>
</evidence>
<dbReference type="EMBL" id="VFPT01000001">
    <property type="protein sequence ID" value="TQM94729.1"/>
    <property type="molecule type" value="Genomic_DNA"/>
</dbReference>
<name>A0A543KI35_9RHOB</name>
<evidence type="ECO:0000256" key="2">
    <source>
        <dbReference type="ARBA" id="ARBA00022448"/>
    </source>
</evidence>
<proteinExistence type="inferred from homology"/>
<dbReference type="GO" id="GO:0005886">
    <property type="term" value="C:plasma membrane"/>
    <property type="evidence" value="ECO:0007669"/>
    <property type="project" value="UniProtKB-SubCell"/>
</dbReference>
<feature type="transmembrane region" description="Helical" evidence="7">
    <location>
        <begin position="154"/>
        <end position="176"/>
    </location>
</feature>
<accession>A0A543KI35</accession>
<dbReference type="GO" id="GO:0022857">
    <property type="term" value="F:transmembrane transporter activity"/>
    <property type="evidence" value="ECO:0007669"/>
    <property type="project" value="UniProtKB-UniRule"/>
</dbReference>
<feature type="transmembrane region" description="Helical" evidence="7">
    <location>
        <begin position="15"/>
        <end position="35"/>
    </location>
</feature>
<keyword evidence="7" id="KW-0997">Cell inner membrane</keyword>
<evidence type="ECO:0000313" key="10">
    <source>
        <dbReference type="Proteomes" id="UP000320582"/>
    </source>
</evidence>
<reference evidence="9 10" key="1">
    <citation type="submission" date="2019-06" db="EMBL/GenBank/DDBJ databases">
        <title>Genomic Encyclopedia of Archaeal and Bacterial Type Strains, Phase II (KMG-II): from individual species to whole genera.</title>
        <authorList>
            <person name="Goeker M."/>
        </authorList>
    </citation>
    <scope>NUCLEOTIDE SEQUENCE [LARGE SCALE GENOMIC DNA]</scope>
    <source>
        <strain evidence="9 10">DSM 18423</strain>
    </source>
</reference>
<comment type="subcellular location">
    <subcellularLocation>
        <location evidence="7">Cell inner membrane</location>
        <topology evidence="7">Multi-pass membrane protein</topology>
    </subcellularLocation>
    <subcellularLocation>
        <location evidence="1">Cell membrane</location>
        <topology evidence="1">Multi-pass membrane protein</topology>
    </subcellularLocation>
</comment>
<evidence type="ECO:0000313" key="9">
    <source>
        <dbReference type="EMBL" id="TQM94729.1"/>
    </source>
</evidence>
<gene>
    <name evidence="9" type="ORF">BD293_3415</name>
</gene>
<feature type="domain" description="Tripartite ATP-independent periplasmic transporters DctQ component" evidence="8">
    <location>
        <begin position="66"/>
        <end position="176"/>
    </location>
</feature>
<evidence type="ECO:0000256" key="3">
    <source>
        <dbReference type="ARBA" id="ARBA00022475"/>
    </source>
</evidence>
<evidence type="ECO:0000256" key="5">
    <source>
        <dbReference type="ARBA" id="ARBA00022989"/>
    </source>
</evidence>
<comment type="similarity">
    <text evidence="7">Belongs to the TRAP transporter small permease family.</text>
</comment>
<comment type="function">
    <text evidence="7">Part of the tripartite ATP-independent periplasmic (TRAP) transport system.</text>
</comment>
<dbReference type="Pfam" id="PF04290">
    <property type="entry name" value="DctQ"/>
    <property type="match status" value="1"/>
</dbReference>
<dbReference type="AlphaFoldDB" id="A0A543KI35"/>
<evidence type="ECO:0000259" key="8">
    <source>
        <dbReference type="Pfam" id="PF04290"/>
    </source>
</evidence>
<dbReference type="Proteomes" id="UP000320582">
    <property type="component" value="Unassembled WGS sequence"/>
</dbReference>
<keyword evidence="2 7" id="KW-0813">Transport</keyword>
<feature type="transmembrane region" description="Helical" evidence="7">
    <location>
        <begin position="112"/>
        <end position="134"/>
    </location>
</feature>
<keyword evidence="5 7" id="KW-1133">Transmembrane helix</keyword>
<sequence length="197" mass="21347">MTNMHSVMMTVSRGLAMVGGIVLSALILMTCVSILGRHASAALNSDLVQTLAPGLAAWMLGLGLGPIYGDYELTELGMGFAVFCFLPLCQITSGHARVDIFTSFLHDTTNRWLRLIIEVIFLGAIALIAWRLSIGMSSRMRTGQTTYLLEWPVWWPYAACMVAASAAVIVALYMVYVRMLEAVTGADIIGEGGESEH</sequence>
<keyword evidence="6 7" id="KW-0472">Membrane</keyword>
<comment type="caution">
    <text evidence="9">The sequence shown here is derived from an EMBL/GenBank/DDBJ whole genome shotgun (WGS) entry which is preliminary data.</text>
</comment>
<protein>
    <recommendedName>
        <fullName evidence="7">TRAP transporter small permease protein</fullName>
    </recommendedName>
</protein>
<dbReference type="InterPro" id="IPR055348">
    <property type="entry name" value="DctQ"/>
</dbReference>
<organism evidence="9 10">
    <name type="scientific">Roseinatronobacter monicus</name>
    <dbReference type="NCBI Taxonomy" id="393481"/>
    <lineage>
        <taxon>Bacteria</taxon>
        <taxon>Pseudomonadati</taxon>
        <taxon>Pseudomonadota</taxon>
        <taxon>Alphaproteobacteria</taxon>
        <taxon>Rhodobacterales</taxon>
        <taxon>Paracoccaceae</taxon>
        <taxon>Roseinatronobacter</taxon>
    </lineage>
</organism>
<evidence type="ECO:0000256" key="6">
    <source>
        <dbReference type="ARBA" id="ARBA00023136"/>
    </source>
</evidence>
<feature type="transmembrane region" description="Helical" evidence="7">
    <location>
        <begin position="47"/>
        <end position="68"/>
    </location>
</feature>
<evidence type="ECO:0000256" key="7">
    <source>
        <dbReference type="RuleBase" id="RU369079"/>
    </source>
</evidence>
<feature type="transmembrane region" description="Helical" evidence="7">
    <location>
        <begin position="80"/>
        <end position="100"/>
    </location>
</feature>
<keyword evidence="3" id="KW-1003">Cell membrane</keyword>
<comment type="caution">
    <text evidence="7">Lacks conserved residue(s) required for the propagation of feature annotation.</text>
</comment>
<keyword evidence="10" id="KW-1185">Reference proteome</keyword>